<reference evidence="1" key="1">
    <citation type="journal article" date="2014" name="Genome Biol.">
        <title>Transcriptome and methylome profiling reveals relics of genome dominance in the mesopolyploid Brassica oleracea.</title>
        <authorList>
            <person name="Parkin I.A."/>
            <person name="Koh C."/>
            <person name="Tang H."/>
            <person name="Robinson S.J."/>
            <person name="Kagale S."/>
            <person name="Clarke W.E."/>
            <person name="Town C.D."/>
            <person name="Nixon J."/>
            <person name="Krishnakumar V."/>
            <person name="Bidwell S.L."/>
            <person name="Denoeud F."/>
            <person name="Belcram H."/>
            <person name="Links M.G."/>
            <person name="Just J."/>
            <person name="Clarke C."/>
            <person name="Bender T."/>
            <person name="Huebert T."/>
            <person name="Mason A.S."/>
            <person name="Pires J.C."/>
            <person name="Barker G."/>
            <person name="Moore J."/>
            <person name="Walley P.G."/>
            <person name="Manoli S."/>
            <person name="Batley J."/>
            <person name="Edwards D."/>
            <person name="Nelson M.N."/>
            <person name="Wang X."/>
            <person name="Paterson A.H."/>
            <person name="King G."/>
            <person name="Bancroft I."/>
            <person name="Chalhoub B."/>
            <person name="Sharpe A.G."/>
        </authorList>
    </citation>
    <scope>NUCLEOTIDE SEQUENCE [LARGE SCALE GENOMIC DNA]</scope>
    <source>
        <strain evidence="1">cv. TO1000</strain>
    </source>
</reference>
<sequence length="54" mass="6635">MISKGESERTRALYERLLDRTKHYKVWRCGFVLKSVKLLLRNKKKTRKRKTKKK</sequence>
<proteinExistence type="predicted"/>
<dbReference type="STRING" id="109376.A0A0D3A0E2"/>
<accession>A0A0D3A0E2</accession>
<name>A0A0D3A0E2_BRAOL</name>
<dbReference type="AlphaFoldDB" id="A0A0D3A0E2"/>
<protein>
    <submittedName>
        <fullName evidence="1">Uncharacterized protein</fullName>
    </submittedName>
</protein>
<dbReference type="HOGENOM" id="CLU_3053186_0_0_1"/>
<keyword evidence="2" id="KW-1185">Reference proteome</keyword>
<dbReference type="Gramene" id="Bo17633s010.1">
    <property type="protein sequence ID" value="Bo17633s010.1"/>
    <property type="gene ID" value="Bo17633s010"/>
</dbReference>
<organism evidence="1 2">
    <name type="scientific">Brassica oleracea var. oleracea</name>
    <dbReference type="NCBI Taxonomy" id="109376"/>
    <lineage>
        <taxon>Eukaryota</taxon>
        <taxon>Viridiplantae</taxon>
        <taxon>Streptophyta</taxon>
        <taxon>Embryophyta</taxon>
        <taxon>Tracheophyta</taxon>
        <taxon>Spermatophyta</taxon>
        <taxon>Magnoliopsida</taxon>
        <taxon>eudicotyledons</taxon>
        <taxon>Gunneridae</taxon>
        <taxon>Pentapetalae</taxon>
        <taxon>rosids</taxon>
        <taxon>malvids</taxon>
        <taxon>Brassicales</taxon>
        <taxon>Brassicaceae</taxon>
        <taxon>Brassiceae</taxon>
        <taxon>Brassica</taxon>
    </lineage>
</organism>
<reference evidence="1" key="2">
    <citation type="submission" date="2015-06" db="UniProtKB">
        <authorList>
            <consortium name="EnsemblPlants"/>
        </authorList>
    </citation>
    <scope>IDENTIFICATION</scope>
</reference>
<evidence type="ECO:0000313" key="2">
    <source>
        <dbReference type="Proteomes" id="UP000032141"/>
    </source>
</evidence>
<evidence type="ECO:0000313" key="1">
    <source>
        <dbReference type="EnsemblPlants" id="Bo17633s010.1"/>
    </source>
</evidence>
<dbReference type="Proteomes" id="UP000032141">
    <property type="component" value="Unassembled WGS sequence"/>
</dbReference>
<dbReference type="EnsemblPlants" id="Bo17633s010.1">
    <property type="protein sequence ID" value="Bo17633s010.1"/>
    <property type="gene ID" value="Bo17633s010"/>
</dbReference>